<dbReference type="EMBL" id="RDQH01000330">
    <property type="protein sequence ID" value="RXI01039.1"/>
    <property type="molecule type" value="Genomic_DNA"/>
</dbReference>
<accession>A0A498JYT0</accession>
<evidence type="ECO:0000313" key="2">
    <source>
        <dbReference type="Proteomes" id="UP000290289"/>
    </source>
</evidence>
<dbReference type="AlphaFoldDB" id="A0A498JYT0"/>
<keyword evidence="2" id="KW-1185">Reference proteome</keyword>
<proteinExistence type="predicted"/>
<organism evidence="1 2">
    <name type="scientific">Malus domestica</name>
    <name type="common">Apple</name>
    <name type="synonym">Pyrus malus</name>
    <dbReference type="NCBI Taxonomy" id="3750"/>
    <lineage>
        <taxon>Eukaryota</taxon>
        <taxon>Viridiplantae</taxon>
        <taxon>Streptophyta</taxon>
        <taxon>Embryophyta</taxon>
        <taxon>Tracheophyta</taxon>
        <taxon>Spermatophyta</taxon>
        <taxon>Magnoliopsida</taxon>
        <taxon>eudicotyledons</taxon>
        <taxon>Gunneridae</taxon>
        <taxon>Pentapetalae</taxon>
        <taxon>rosids</taxon>
        <taxon>fabids</taxon>
        <taxon>Rosales</taxon>
        <taxon>Rosaceae</taxon>
        <taxon>Amygdaloideae</taxon>
        <taxon>Maleae</taxon>
        <taxon>Malus</taxon>
    </lineage>
</organism>
<name>A0A498JYT0_MALDO</name>
<evidence type="ECO:0000313" key="1">
    <source>
        <dbReference type="EMBL" id="RXI01039.1"/>
    </source>
</evidence>
<dbReference type="Proteomes" id="UP000290289">
    <property type="component" value="Chromosome 4"/>
</dbReference>
<reference evidence="1 2" key="1">
    <citation type="submission" date="2018-10" db="EMBL/GenBank/DDBJ databases">
        <title>A high-quality apple genome assembly.</title>
        <authorList>
            <person name="Hu J."/>
        </authorList>
    </citation>
    <scope>NUCLEOTIDE SEQUENCE [LARGE SCALE GENOMIC DNA]</scope>
    <source>
        <strain evidence="2">cv. HFTH1</strain>
        <tissue evidence="1">Young leaf</tissue>
    </source>
</reference>
<gene>
    <name evidence="1" type="ORF">DVH24_001273</name>
</gene>
<comment type="caution">
    <text evidence="1">The sequence shown here is derived from an EMBL/GenBank/DDBJ whole genome shotgun (WGS) entry which is preliminary data.</text>
</comment>
<sequence>MLTRVRNGRVGVASEAATTESLDEVVVSRPRPTSKAAVEALEKLLFDERANGWSHDQYCVVFLEKILSGSNGENINCRADGQNLNG</sequence>
<protein>
    <submittedName>
        <fullName evidence="1">Uncharacterized protein</fullName>
    </submittedName>
</protein>